<accession>A0A0S4LB24</accession>
<evidence type="ECO:0000313" key="3">
    <source>
        <dbReference type="Proteomes" id="UP000199032"/>
    </source>
</evidence>
<feature type="transmembrane region" description="Helical" evidence="1">
    <location>
        <begin position="12"/>
        <end position="45"/>
    </location>
</feature>
<keyword evidence="1" id="KW-0472">Membrane</keyword>
<name>A0A0S4LB24_9BACT</name>
<evidence type="ECO:0000313" key="2">
    <source>
        <dbReference type="EMBL" id="CUS33821.1"/>
    </source>
</evidence>
<keyword evidence="1" id="KW-0812">Transmembrane</keyword>
<keyword evidence="3" id="KW-1185">Reference proteome</keyword>
<keyword evidence="1" id="KW-1133">Transmembrane helix</keyword>
<reference evidence="2 3" key="1">
    <citation type="submission" date="2015-10" db="EMBL/GenBank/DDBJ databases">
        <authorList>
            <person name="Gilbert D.G."/>
        </authorList>
    </citation>
    <scope>NUCLEOTIDE SEQUENCE [LARGE SCALE GENOMIC DNA]</scope>
    <source>
        <strain evidence="2">COMA1</strain>
    </source>
</reference>
<gene>
    <name evidence="2" type="ORF">COMA1_11358</name>
</gene>
<protein>
    <submittedName>
        <fullName evidence="2">Uncharacterized protein</fullName>
    </submittedName>
</protein>
<dbReference type="OrthoDB" id="9875889at2"/>
<organism evidence="2 3">
    <name type="scientific">Candidatus Nitrospira nitrosa</name>
    <dbReference type="NCBI Taxonomy" id="1742972"/>
    <lineage>
        <taxon>Bacteria</taxon>
        <taxon>Pseudomonadati</taxon>
        <taxon>Nitrospirota</taxon>
        <taxon>Nitrospiria</taxon>
        <taxon>Nitrospirales</taxon>
        <taxon>Nitrospiraceae</taxon>
        <taxon>Nitrospira</taxon>
    </lineage>
</organism>
<sequence length="80" mass="8778">MITAKSRFGHLTVEAITFVFVLGALAMIWPAVIAVFLGVLLVIQWLSAEPEVVMLVWTEIENMPVVVASLRRPGVPTMLS</sequence>
<evidence type="ECO:0000256" key="1">
    <source>
        <dbReference type="SAM" id="Phobius"/>
    </source>
</evidence>
<dbReference type="EMBL" id="CZQA01000001">
    <property type="protein sequence ID" value="CUS33821.1"/>
    <property type="molecule type" value="Genomic_DNA"/>
</dbReference>
<dbReference type="RefSeq" id="WP_090745486.1">
    <property type="nucleotide sequence ID" value="NZ_CZQA01000001.1"/>
</dbReference>
<dbReference type="AlphaFoldDB" id="A0A0S4LB24"/>
<dbReference type="Proteomes" id="UP000199032">
    <property type="component" value="Unassembled WGS sequence"/>
</dbReference>
<proteinExistence type="predicted"/>